<name>A0A915HU07_ROMCU</name>
<dbReference type="Proteomes" id="UP000887565">
    <property type="component" value="Unplaced"/>
</dbReference>
<organism evidence="1 2">
    <name type="scientific">Romanomermis culicivorax</name>
    <name type="common">Nematode worm</name>
    <dbReference type="NCBI Taxonomy" id="13658"/>
    <lineage>
        <taxon>Eukaryota</taxon>
        <taxon>Metazoa</taxon>
        <taxon>Ecdysozoa</taxon>
        <taxon>Nematoda</taxon>
        <taxon>Enoplea</taxon>
        <taxon>Dorylaimia</taxon>
        <taxon>Mermithida</taxon>
        <taxon>Mermithoidea</taxon>
        <taxon>Mermithidae</taxon>
        <taxon>Romanomermis</taxon>
    </lineage>
</organism>
<proteinExistence type="predicted"/>
<reference evidence="2" key="1">
    <citation type="submission" date="2022-11" db="UniProtKB">
        <authorList>
            <consortium name="WormBaseParasite"/>
        </authorList>
    </citation>
    <scope>IDENTIFICATION</scope>
</reference>
<keyword evidence="1" id="KW-1185">Reference proteome</keyword>
<protein>
    <submittedName>
        <fullName evidence="2">Uncharacterized protein</fullName>
    </submittedName>
</protein>
<dbReference type="AlphaFoldDB" id="A0A915HU07"/>
<accession>A0A915HU07</accession>
<evidence type="ECO:0000313" key="1">
    <source>
        <dbReference type="Proteomes" id="UP000887565"/>
    </source>
</evidence>
<dbReference type="WBParaSite" id="nRc.2.0.1.t04887-RA">
    <property type="protein sequence ID" value="nRc.2.0.1.t04887-RA"/>
    <property type="gene ID" value="nRc.2.0.1.g04887"/>
</dbReference>
<evidence type="ECO:0000313" key="2">
    <source>
        <dbReference type="WBParaSite" id="nRc.2.0.1.t04887-RA"/>
    </source>
</evidence>
<sequence length="253" mass="27907">MARTDSLDSFINIDPRQAPTTTHTLATNHRSSLAIANAKEVHNFQIQAREALDLLNTPAVCITNNVPTVQTIDQIIGVVSDQFQAQQLCVQHEIQEQVKSTNARFAALAEQMQQLISTTTAAANARNPPTPRLPPMSSWFQGKETRDIYIPNETLGETELAQVFGGPPIQVKPEAPSTDRLYNNEFSGTARAKKKHPVLHLKEASSQGQIPLVSRITRLTIITTTRILSTKCRAHLTAKKIVALKQLSTICTR</sequence>